<sequence>MNKPTRLLILSLTPTPFYPAKPGANHGSNVCSYWGKENFYTFDGALYASGGRCNYQLAADCDGKTFDIPLSFDTTGNPVLTLTSGAGVSIKLSDGKVYTSDGDQLAIPSIGNGFSLYALPNTDYTIVNSTAGFAVAWASSDDFFIKVHNKNLVGGLCGLCGNFNGFVADDLYFQPTDTPNNHSISNPQLPQITTDIANVCKQVVVGLNFSTCSIPSSILEETCIRDLCQCQGDYKSCLCASATQYSKLCVATGANVAEWRTAQFCPKSCPNGMVHSECGSACPRTCKNKDQALFCTRECVDGCVCPSGTILDVDSCVPEEQCSCTHSGAVYASGTMRSEECKECECNGGTWTCTDLPCSGECSATGDPHYLSYDGMSLSFTGDCQYVLTTDGCGTNYTFAVIVENVKCGLNGGTCTKAATVVIRNSLKETKYRLKQEGVVAVDDDEVTLPYSHGDITIVRLSSMMVELKTSSGMQVDWDGEMRLYVKLDPSWRNKVCGLCGNFNGKAGDDMRTPKNSVETNPLTFANSWKVTSQCAAVPSLPDSCSANEGKIAEANELCDVIKSDVFKACHPVVDYARNYAMCRSDVCGCTSGQSCTCSSLSDYARKCQEKGVTIDWRSNSTCAIQCADGLVYNECGGDCVSKCSTLSGTACSFVCQPGCYCPEGLYLNDDGACVESQECGCVYEGEKYAAGETLDTPAYLCKCADGVMSCQEKQESEICSPPLIYIDCSSKQGTGCQETCQTSQAFCASEKCVPGCGCPEGTIKDENSNECVKPEQCTCTHNGELYNPGATISPDSCNTCHCEGGVWSCTEMACPAECSAIGDPHFTSFDGLKYNFQGDCSYVMSENFCGNQTTGSFRVVVENIPCGSNDVTCTKSVTAYVYNHVIKLTKGDGEPVKNAPSAPHGFQYNIRKGSIYYILDTNIGLAVLWNKENAVKVQLQPNLMNKVCGLCGNFDGDMSNDLQTRDGDVVANPNDFGNNWKTAESCPDASRDPNPCQESPERAPWAEKKCAVINGEAFAECHSKVDPATYYENCMYDTCGCDFGGDCECFCTAVAAYAQACASAGVCVNWRDNEICPVMCEVYNPGFGSEYNNETCEWKYNACGDPCPPTCDDRSPDCAWKTLEGCYVTCKDGESLYDECNVVTIPTCEAGYVPVQTNPGKCIPAYECTCNATRNPCPPPPSCGELEHVETTEGDCCPTHKCGTLKPTPTTTTVAPTTTEQPEESGSGETTVPEAPVTTTTLPVKPTPTTTTVPPTTTEACYWSDWISSDKPKLPYRDDNETYPHITQAGFDICPGPQDIECRPVGGTVAGFKQNQQWQVVSCDVNYGLLCAGDQQTVHPVCEDYEIRVYCCPGSTASPVSPQIPIAPAPEPESAGDSLFRWWKLTVAESNTTSRSSTTSRPSTTPSSSTTPKPGTTARSITRPRASSSTAPRSSPTFVELGPQP</sequence>
<dbReference type="Pfam" id="PF00094">
    <property type="entry name" value="VWD"/>
    <property type="match status" value="3"/>
</dbReference>
<dbReference type="InterPro" id="IPR036084">
    <property type="entry name" value="Ser_inhib-like_sf"/>
</dbReference>
<keyword evidence="11" id="KW-1185">Reference proteome</keyword>
<accession>H2Z9B8</accession>
<evidence type="ECO:0000256" key="7">
    <source>
        <dbReference type="ARBA" id="ARBA00023180"/>
    </source>
</evidence>
<dbReference type="Pfam" id="PF08742">
    <property type="entry name" value="C8"/>
    <property type="match status" value="3"/>
</dbReference>
<dbReference type="PANTHER" id="PTHR11339">
    <property type="entry name" value="EXTRACELLULAR MATRIX GLYCOPROTEIN RELATED"/>
    <property type="match status" value="1"/>
</dbReference>
<feature type="compositionally biased region" description="Low complexity" evidence="8">
    <location>
        <begin position="1231"/>
        <end position="1254"/>
    </location>
</feature>
<evidence type="ECO:0000256" key="4">
    <source>
        <dbReference type="ARBA" id="ARBA00022737"/>
    </source>
</evidence>
<dbReference type="PROSITE" id="PS51233">
    <property type="entry name" value="VWFD"/>
    <property type="match status" value="3"/>
</dbReference>
<organism evidence="10 11">
    <name type="scientific">Ciona savignyi</name>
    <name type="common">Pacific transparent sea squirt</name>
    <dbReference type="NCBI Taxonomy" id="51511"/>
    <lineage>
        <taxon>Eukaryota</taxon>
        <taxon>Metazoa</taxon>
        <taxon>Chordata</taxon>
        <taxon>Tunicata</taxon>
        <taxon>Ascidiacea</taxon>
        <taxon>Phlebobranchia</taxon>
        <taxon>Cionidae</taxon>
        <taxon>Ciona</taxon>
    </lineage>
</organism>
<dbReference type="PANTHER" id="PTHR11339:SF272">
    <property type="entry name" value="BMP-BINDING ENDOTHELIAL REGULATOR PROTEIN"/>
    <property type="match status" value="1"/>
</dbReference>
<keyword evidence="5" id="KW-0186">Copper</keyword>
<dbReference type="Pfam" id="PF25962">
    <property type="entry name" value="TIL_OTOGL_Mucin"/>
    <property type="match status" value="1"/>
</dbReference>
<dbReference type="InterPro" id="IPR001007">
    <property type="entry name" value="VWF_dom"/>
</dbReference>
<reference evidence="10" key="2">
    <citation type="submission" date="2025-08" db="UniProtKB">
        <authorList>
            <consortium name="Ensembl"/>
        </authorList>
    </citation>
    <scope>IDENTIFICATION</scope>
</reference>
<dbReference type="SUPFAM" id="SSF57603">
    <property type="entry name" value="FnI-like domain"/>
    <property type="match status" value="1"/>
</dbReference>
<dbReference type="GO" id="GO:0005615">
    <property type="term" value="C:extracellular space"/>
    <property type="evidence" value="ECO:0007669"/>
    <property type="project" value="TreeGrafter"/>
</dbReference>
<dbReference type="InterPro" id="IPR025155">
    <property type="entry name" value="WxxW_domain"/>
</dbReference>
<evidence type="ECO:0000256" key="8">
    <source>
        <dbReference type="SAM" id="MobiDB-lite"/>
    </source>
</evidence>
<dbReference type="Gene3D" id="2.10.25.10">
    <property type="entry name" value="Laminin"/>
    <property type="match status" value="3"/>
</dbReference>
<dbReference type="InterPro" id="IPR014853">
    <property type="entry name" value="VWF/SSPO/ZAN-like_Cys-rich_dom"/>
</dbReference>
<dbReference type="InterPro" id="IPR002919">
    <property type="entry name" value="TIL_dom"/>
</dbReference>
<feature type="compositionally biased region" description="Low complexity" evidence="8">
    <location>
        <begin position="1209"/>
        <end position="1220"/>
    </location>
</feature>
<dbReference type="FunFam" id="2.10.25.10:FF:000055">
    <property type="entry name" value="alpha-tectorin isoform X1"/>
    <property type="match status" value="1"/>
</dbReference>
<evidence type="ECO:0000256" key="1">
    <source>
        <dbReference type="ARBA" id="ARBA00004613"/>
    </source>
</evidence>
<reference evidence="11" key="1">
    <citation type="submission" date="2003-08" db="EMBL/GenBank/DDBJ databases">
        <authorList>
            <person name="Birren B."/>
            <person name="Nusbaum C."/>
            <person name="Abebe A."/>
            <person name="Abouelleil A."/>
            <person name="Adekoya E."/>
            <person name="Ait-zahra M."/>
            <person name="Allen N."/>
            <person name="Allen T."/>
            <person name="An P."/>
            <person name="Anderson M."/>
            <person name="Anderson S."/>
            <person name="Arachchi H."/>
            <person name="Armbruster J."/>
            <person name="Bachantsang P."/>
            <person name="Baldwin J."/>
            <person name="Barry A."/>
            <person name="Bayul T."/>
            <person name="Blitshsteyn B."/>
            <person name="Bloom T."/>
            <person name="Blye J."/>
            <person name="Boguslavskiy L."/>
            <person name="Borowsky M."/>
            <person name="Boukhgalter B."/>
            <person name="Brunache A."/>
            <person name="Butler J."/>
            <person name="Calixte N."/>
            <person name="Calvo S."/>
            <person name="Camarata J."/>
            <person name="Campo K."/>
            <person name="Chang J."/>
            <person name="Cheshatsang Y."/>
            <person name="Citroen M."/>
            <person name="Collymore A."/>
            <person name="Considine T."/>
            <person name="Cook A."/>
            <person name="Cooke P."/>
            <person name="Corum B."/>
            <person name="Cuomo C."/>
            <person name="David R."/>
            <person name="Dawoe T."/>
            <person name="Degray S."/>
            <person name="Dodge S."/>
            <person name="Dooley K."/>
            <person name="Dorje P."/>
            <person name="Dorjee K."/>
            <person name="Dorris L."/>
            <person name="Duffey N."/>
            <person name="Dupes A."/>
            <person name="Elkins T."/>
            <person name="Engels R."/>
            <person name="Erickson J."/>
            <person name="Farina A."/>
            <person name="Faro S."/>
            <person name="Ferreira P."/>
            <person name="Fischer H."/>
            <person name="Fitzgerald M."/>
            <person name="Foley K."/>
            <person name="Gage D."/>
            <person name="Galagan J."/>
            <person name="Gearin G."/>
            <person name="Gnerre S."/>
            <person name="Gnirke A."/>
            <person name="Goyette A."/>
            <person name="Graham J."/>
            <person name="Grandbois E."/>
            <person name="Gyaltsen K."/>
            <person name="Hafez N."/>
            <person name="Hagopian D."/>
            <person name="Hagos B."/>
            <person name="Hall J."/>
            <person name="Hatcher B."/>
            <person name="Heller A."/>
            <person name="Higgins H."/>
            <person name="Honan T."/>
            <person name="Horn A."/>
            <person name="Houde N."/>
            <person name="Hughes L."/>
            <person name="Hulme W."/>
            <person name="Husby E."/>
            <person name="Iliev I."/>
            <person name="Jaffe D."/>
            <person name="Jones C."/>
            <person name="Kamal M."/>
            <person name="Kamat A."/>
            <person name="Kamvysselis M."/>
            <person name="Karlsson E."/>
            <person name="Kells C."/>
            <person name="Kieu A."/>
            <person name="Kisner P."/>
            <person name="Kodira C."/>
            <person name="Kulbokas E."/>
            <person name="Labutti K."/>
            <person name="Lama D."/>
            <person name="Landers T."/>
            <person name="Leger J."/>
            <person name="Levine S."/>
            <person name="Lewis D."/>
            <person name="Lewis T."/>
            <person name="Lindblad-toh K."/>
            <person name="Liu X."/>
            <person name="Lokyitsang T."/>
            <person name="Lokyitsang Y."/>
            <person name="Lucien O."/>
            <person name="Lui A."/>
            <person name="Ma L.J."/>
            <person name="Mabbitt R."/>
            <person name="Macdonald J."/>
            <person name="Maclean C."/>
            <person name="Major J."/>
            <person name="Manning J."/>
            <person name="Marabella R."/>
            <person name="Maru K."/>
            <person name="Matthews C."/>
            <person name="Mauceli E."/>
            <person name="Mccarthy M."/>
            <person name="Mcdonough S."/>
            <person name="Mcghee T."/>
            <person name="Meldrim J."/>
            <person name="Meneus L."/>
            <person name="Mesirov J."/>
            <person name="Mihalev A."/>
            <person name="Mihova T."/>
            <person name="Mikkelsen T."/>
            <person name="Mlenga V."/>
            <person name="Moru K."/>
            <person name="Mozes J."/>
            <person name="Mulrain L."/>
            <person name="Munson G."/>
            <person name="Naylor J."/>
            <person name="Newes C."/>
            <person name="Nguyen C."/>
            <person name="Nguyen N."/>
            <person name="Nguyen T."/>
            <person name="Nicol R."/>
            <person name="Nielsen C."/>
            <person name="Nizzari M."/>
            <person name="Norbu C."/>
            <person name="Norbu N."/>
            <person name="O'donnell P."/>
            <person name="Okoawo O."/>
            <person name="O'leary S."/>
            <person name="Omotosho B."/>
            <person name="O'neill K."/>
            <person name="Osman S."/>
            <person name="Parker S."/>
            <person name="Perrin D."/>
            <person name="Phunkhang P."/>
            <person name="Piqani B."/>
            <person name="Purcell S."/>
            <person name="Rachupka T."/>
            <person name="Ramasamy U."/>
            <person name="Rameau R."/>
            <person name="Ray V."/>
            <person name="Raymond C."/>
            <person name="Retta R."/>
            <person name="Richardson S."/>
            <person name="Rise C."/>
            <person name="Rodriguez J."/>
            <person name="Rogers J."/>
            <person name="Rogov P."/>
            <person name="Rutman M."/>
            <person name="Schupbach R."/>
            <person name="Seaman C."/>
            <person name="Settipalli S."/>
            <person name="Sharpe T."/>
            <person name="Sheridan J."/>
            <person name="Sherpa N."/>
            <person name="Shi J."/>
            <person name="Smirnov S."/>
            <person name="Smith C."/>
            <person name="Sougnez C."/>
            <person name="Spencer B."/>
            <person name="Stalker J."/>
            <person name="Stange-thomann N."/>
            <person name="Stavropoulos S."/>
            <person name="Stetson K."/>
            <person name="Stone C."/>
            <person name="Stone S."/>
            <person name="Stubbs M."/>
            <person name="Talamas J."/>
            <person name="Tchuinga P."/>
            <person name="Tenzing P."/>
            <person name="Tesfaye S."/>
            <person name="Theodore J."/>
            <person name="Thoulutsang Y."/>
            <person name="Topham K."/>
            <person name="Towey S."/>
            <person name="Tsamla T."/>
            <person name="Tsomo N."/>
            <person name="Vallee D."/>
            <person name="Vassiliev H."/>
            <person name="Venkataraman V."/>
            <person name="Vinson J."/>
            <person name="Vo A."/>
            <person name="Wade C."/>
            <person name="Wang S."/>
            <person name="Wangchuk T."/>
            <person name="Wangdi T."/>
            <person name="Whittaker C."/>
            <person name="Wilkinson J."/>
            <person name="Wu Y."/>
            <person name="Wyman D."/>
            <person name="Yadav S."/>
            <person name="Yang S."/>
            <person name="Yang X."/>
            <person name="Yeager S."/>
            <person name="Yee E."/>
            <person name="Young G."/>
            <person name="Zainoun J."/>
            <person name="Zembeck L."/>
            <person name="Zimmer A."/>
            <person name="Zody M."/>
            <person name="Lander E."/>
        </authorList>
    </citation>
    <scope>NUCLEOTIDE SEQUENCE [LARGE SCALE GENOMIC DNA]</scope>
</reference>
<proteinExistence type="predicted"/>
<dbReference type="STRING" id="51511.ENSCSAVP00000014183"/>
<dbReference type="SMART" id="SM00832">
    <property type="entry name" value="C8"/>
    <property type="match status" value="3"/>
</dbReference>
<evidence type="ECO:0000313" key="10">
    <source>
        <dbReference type="Ensembl" id="ENSCSAVP00000014183.1"/>
    </source>
</evidence>
<evidence type="ECO:0000256" key="2">
    <source>
        <dbReference type="ARBA" id="ARBA00022525"/>
    </source>
</evidence>
<evidence type="ECO:0000256" key="6">
    <source>
        <dbReference type="ARBA" id="ARBA00023157"/>
    </source>
</evidence>
<keyword evidence="7" id="KW-0325">Glycoprotein</keyword>
<dbReference type="Proteomes" id="UP000007875">
    <property type="component" value="Unassembled WGS sequence"/>
</dbReference>
<feature type="domain" description="VWFD" evidence="9">
    <location>
        <begin position="360"/>
        <end position="536"/>
    </location>
</feature>
<evidence type="ECO:0000259" key="9">
    <source>
        <dbReference type="PROSITE" id="PS51233"/>
    </source>
</evidence>
<feature type="compositionally biased region" description="Low complexity" evidence="8">
    <location>
        <begin position="1424"/>
        <end position="1438"/>
    </location>
</feature>
<dbReference type="SUPFAM" id="SSF57567">
    <property type="entry name" value="Serine protease inhibitors"/>
    <property type="match status" value="3"/>
</dbReference>
<keyword evidence="6" id="KW-1015">Disulfide bond</keyword>
<keyword evidence="3" id="KW-0732">Signal</keyword>
<feature type="compositionally biased region" description="Low complexity" evidence="8">
    <location>
        <begin position="1393"/>
        <end position="1413"/>
    </location>
</feature>
<dbReference type="InterPro" id="IPR050780">
    <property type="entry name" value="Mucin_vWF_Thrombospondin_sf"/>
</dbReference>
<dbReference type="Pfam" id="PF01826">
    <property type="entry name" value="TIL"/>
    <property type="match status" value="2"/>
</dbReference>
<comment type="subcellular location">
    <subcellularLocation>
        <location evidence="1">Secreted</location>
    </subcellularLocation>
</comment>
<dbReference type="Pfam" id="PF13330">
    <property type="entry name" value="Mucin2_WxxW"/>
    <property type="match status" value="1"/>
</dbReference>
<dbReference type="InterPro" id="IPR001846">
    <property type="entry name" value="VWF_type-D"/>
</dbReference>
<dbReference type="Ensembl" id="ENSCSAVT00000014348.1">
    <property type="protein sequence ID" value="ENSCSAVP00000014183.1"/>
    <property type="gene ID" value="ENSCSAVG00000008322.1"/>
</dbReference>
<keyword evidence="4" id="KW-0677">Repeat</keyword>
<keyword evidence="2" id="KW-0964">Secreted</keyword>
<evidence type="ECO:0000313" key="11">
    <source>
        <dbReference type="Proteomes" id="UP000007875"/>
    </source>
</evidence>
<dbReference type="Gene3D" id="2.10.70.10">
    <property type="entry name" value="Complement Module, domain 1"/>
    <property type="match status" value="1"/>
</dbReference>
<name>H2Z9B8_CIOSA</name>
<feature type="domain" description="VWFD" evidence="9">
    <location>
        <begin position="817"/>
        <end position="988"/>
    </location>
</feature>
<dbReference type="InterPro" id="IPR058753">
    <property type="entry name" value="TIL_OTOGL_Mucin"/>
</dbReference>
<dbReference type="SMART" id="SM00216">
    <property type="entry name" value="VWD"/>
    <property type="match status" value="3"/>
</dbReference>
<dbReference type="GeneTree" id="ENSGT00940000167823"/>
<reference evidence="10" key="3">
    <citation type="submission" date="2025-09" db="UniProtKB">
        <authorList>
            <consortium name="Ensembl"/>
        </authorList>
    </citation>
    <scope>IDENTIFICATION</scope>
</reference>
<evidence type="ECO:0000256" key="3">
    <source>
        <dbReference type="ARBA" id="ARBA00022729"/>
    </source>
</evidence>
<feature type="region of interest" description="Disordered" evidence="8">
    <location>
        <begin position="1392"/>
        <end position="1446"/>
    </location>
</feature>
<dbReference type="OMA" id="ACNGNED"/>
<dbReference type="GO" id="GO:0031012">
    <property type="term" value="C:extracellular matrix"/>
    <property type="evidence" value="ECO:0007669"/>
    <property type="project" value="TreeGrafter"/>
</dbReference>
<dbReference type="CDD" id="cd19941">
    <property type="entry name" value="TIL"/>
    <property type="match status" value="3"/>
</dbReference>
<evidence type="ECO:0000256" key="5">
    <source>
        <dbReference type="ARBA" id="ARBA00023008"/>
    </source>
</evidence>
<dbReference type="InParanoid" id="H2Z9B8"/>
<feature type="domain" description="VWFD" evidence="9">
    <location>
        <begin position="29"/>
        <end position="190"/>
    </location>
</feature>
<dbReference type="SMART" id="SM00215">
    <property type="entry name" value="VWC_out"/>
    <property type="match status" value="2"/>
</dbReference>
<dbReference type="eggNOG" id="KOG1216">
    <property type="taxonomic scope" value="Eukaryota"/>
</dbReference>
<feature type="region of interest" description="Disordered" evidence="8">
    <location>
        <begin position="1209"/>
        <end position="1254"/>
    </location>
</feature>
<protein>
    <recommendedName>
        <fullName evidence="9">VWFD domain-containing protein</fullName>
    </recommendedName>
</protein>